<protein>
    <submittedName>
        <fullName evidence="6">Uncharacterized protein</fullName>
    </submittedName>
</protein>
<feature type="compositionally biased region" description="Basic residues" evidence="2">
    <location>
        <begin position="1201"/>
        <end position="1214"/>
    </location>
</feature>
<feature type="compositionally biased region" description="Acidic residues" evidence="2">
    <location>
        <begin position="29"/>
        <end position="38"/>
    </location>
</feature>
<dbReference type="Gene3D" id="2.60.40.10">
    <property type="entry name" value="Immunoglobulins"/>
    <property type="match status" value="3"/>
</dbReference>
<evidence type="ECO:0000256" key="2">
    <source>
        <dbReference type="SAM" id="MobiDB-lite"/>
    </source>
</evidence>
<feature type="region of interest" description="Disordered" evidence="2">
    <location>
        <begin position="1"/>
        <end position="75"/>
    </location>
</feature>
<dbReference type="PANTHER" id="PTHR22538:SF0">
    <property type="entry name" value="CILIA- AND FLAGELLA-ASSOCIATED PROTEIN 74"/>
    <property type="match status" value="1"/>
</dbReference>
<evidence type="ECO:0000313" key="6">
    <source>
        <dbReference type="EMBL" id="CAB4013133.1"/>
    </source>
</evidence>
<name>A0A6S7I8H6_PARCT</name>
<evidence type="ECO:0000259" key="3">
    <source>
        <dbReference type="Pfam" id="PF24770"/>
    </source>
</evidence>
<feature type="compositionally biased region" description="Basic and acidic residues" evidence="2">
    <location>
        <begin position="1182"/>
        <end position="1193"/>
    </location>
</feature>
<comment type="caution">
    <text evidence="6">The sequence shown here is derived from an EMBL/GenBank/DDBJ whole genome shotgun (WGS) entry which is preliminary data.</text>
</comment>
<dbReference type="InterPro" id="IPR056306">
    <property type="entry name" value="Ig-CFAP74_2nd"/>
</dbReference>
<feature type="compositionally biased region" description="Polar residues" evidence="2">
    <location>
        <begin position="1219"/>
        <end position="1234"/>
    </location>
</feature>
<feature type="region of interest" description="Disordered" evidence="2">
    <location>
        <begin position="1182"/>
        <end position="1242"/>
    </location>
</feature>
<organism evidence="6 7">
    <name type="scientific">Paramuricea clavata</name>
    <name type="common">Red gorgonian</name>
    <name type="synonym">Violescent sea-whip</name>
    <dbReference type="NCBI Taxonomy" id="317549"/>
    <lineage>
        <taxon>Eukaryota</taxon>
        <taxon>Metazoa</taxon>
        <taxon>Cnidaria</taxon>
        <taxon>Anthozoa</taxon>
        <taxon>Octocorallia</taxon>
        <taxon>Malacalcyonacea</taxon>
        <taxon>Plexauridae</taxon>
        <taxon>Paramuricea</taxon>
    </lineage>
</organism>
<feature type="coiled-coil region" evidence="1">
    <location>
        <begin position="126"/>
        <end position="160"/>
    </location>
</feature>
<dbReference type="InterPro" id="IPR056307">
    <property type="entry name" value="Ig-CFAP74_3rd"/>
</dbReference>
<feature type="region of interest" description="Disordered" evidence="2">
    <location>
        <begin position="403"/>
        <end position="443"/>
    </location>
</feature>
<dbReference type="Proteomes" id="UP001152795">
    <property type="component" value="Unassembled WGS sequence"/>
</dbReference>
<feature type="compositionally biased region" description="Basic and acidic residues" evidence="2">
    <location>
        <begin position="44"/>
        <end position="59"/>
    </location>
</feature>
<dbReference type="PANTHER" id="PTHR22538">
    <property type="entry name" value="CILIA- AND FLAGELLA-ASSOCIATED PROTEIN 74"/>
    <property type="match status" value="1"/>
</dbReference>
<dbReference type="EMBL" id="CACRXK020007768">
    <property type="protein sequence ID" value="CAB4013133.1"/>
    <property type="molecule type" value="Genomic_DNA"/>
</dbReference>
<dbReference type="AlphaFoldDB" id="A0A6S7I8H6"/>
<feature type="region of interest" description="Disordered" evidence="2">
    <location>
        <begin position="468"/>
        <end position="497"/>
    </location>
</feature>
<dbReference type="InterPro" id="IPR013783">
    <property type="entry name" value="Ig-like_fold"/>
</dbReference>
<dbReference type="Pfam" id="PF24778">
    <property type="entry name" value="Ig-CFAP74_3rd"/>
    <property type="match status" value="1"/>
</dbReference>
<feature type="compositionally biased region" description="Basic and acidic residues" evidence="2">
    <location>
        <begin position="480"/>
        <end position="491"/>
    </location>
</feature>
<dbReference type="InterPro" id="IPR056310">
    <property type="entry name" value="Ig-CFAP74_4th"/>
</dbReference>
<feature type="domain" description="CFAP74 second Ig-like" evidence="3">
    <location>
        <begin position="670"/>
        <end position="850"/>
    </location>
</feature>
<dbReference type="Pfam" id="PF24798">
    <property type="entry name" value="Ig-CFAP74_4th"/>
    <property type="match status" value="1"/>
</dbReference>
<evidence type="ECO:0000256" key="1">
    <source>
        <dbReference type="SAM" id="Coils"/>
    </source>
</evidence>
<accession>A0A6S7I8H6</accession>
<feature type="domain" description="CFAP74 fourth Ig-like" evidence="5">
    <location>
        <begin position="970"/>
        <end position="1064"/>
    </location>
</feature>
<dbReference type="Pfam" id="PF24771">
    <property type="entry name" value="Ig_CFAP74_1st"/>
    <property type="match status" value="1"/>
</dbReference>
<keyword evidence="1" id="KW-0175">Coiled coil</keyword>
<reference evidence="6" key="1">
    <citation type="submission" date="2020-04" db="EMBL/GenBank/DDBJ databases">
        <authorList>
            <person name="Alioto T."/>
            <person name="Alioto T."/>
            <person name="Gomez Garrido J."/>
        </authorList>
    </citation>
    <scope>NUCLEOTIDE SEQUENCE</scope>
    <source>
        <strain evidence="6">A484AB</strain>
    </source>
</reference>
<evidence type="ECO:0000313" key="7">
    <source>
        <dbReference type="Proteomes" id="UP001152795"/>
    </source>
</evidence>
<sequence>MATDPVQEEKIFVGEQNEADLAERKDYEADFDTFDEEDRPPAYQEHESDPLSDFEHNVISDEDTESLTGSLDGVTGGDEYELTGDDTEYHSDPVTKQTRQEKLRMLALRRHLDLLSEQVLQNDYLVNQSSEELKKCQENIQSLETEIQKIAQEIELQESNENTSSIYRLKSQYTKLCSELETEREVAVGIRERLVSAEYSLSLATMEQGRFLLAGEELEKEEQLEMKNKAEASAGRIRKENVTATAAEKRRRIREKDHITTLRERERKHRHAINMAKRSREQASKFLKETMSRVRLKEAEEEEFHRVDMENRIKNLLSLKSNIESNKESLRAVEARRVYLKNEQEQRDHQEREEILTEGLNPDEVLTRRKRIRQFEKDKETFEKRQRERQIEIADKLVREEKQMKKRYQQQPQLWTDKQRDRNKRFGRRKSKSKSLRVYSGSSSMEYSADAEDAGGAFVPSKLITVSSDDEDEFSPFGHTSRDEEKEGDSDHEGDDLAEPEFRGLWEENEKNENKNLDRAETKLKFTDHIPSKTEQEMMERALMKQKESIVQKQVAVGREFKGQAFYSKPEVVIFKDFNIGKSYRKKVVLTNVSYTQNFCKYIGMSSHLLDFIDIIYDPPGAMSAGLTCDFTVIFKPMLNEDLVGQIDFLAQTGPFSVPVKCFTKKCQVSVDKNEINYGSQVLGEICKKTIMLINDGALATKFNVKKIQAEPASVAPLPESELGSNIAENSVGNKHNEEQSKIGNDRIQDQANIVQTHQDTNIVSKQQEPGQEDAQDCVDGHEGEPSQMDNVFTVGKVSCGDLLPFSSVQVDIIFAPVKPGDSSCLFEITFEDTATSPIIITAQGTGIDVPVWVDREVVDLKICMFDRLYQDAIVVNNRATSALRLKFEVCKELKNHLELLPKTAYIQAQSQFSAQLKFLPRKTLFEDCPECFNNETGLLEVPLVIRVADQTRPVHFTMRAIITPSDIEFSVSEVNLGYCTTVESVRQTITMTNKSILAQMYGFCGVPECFEVQPNDGFGTLLPLESLDIDIIFSAKKAQEYNLELVCKNGIGTEYRVSCRGIGVYPPLALSQSTISFRATAVADSSIASLEVVNSHTDGNEFTHEVPRIGQGPVAKLGPTTFEFVVPPGAPVTISPAVGVVMPGQSCNIEVTFSPRLPDSDVMQEACRIAEKMAEIKRKMSEENAAKEKLEDVPPPGKKQLGKVGKKSGKGSPKRGQTPASTPGIRNQTTPNKTSKDFKEG</sequence>
<keyword evidence="7" id="KW-1185">Reference proteome</keyword>
<gene>
    <name evidence="6" type="ORF">PACLA_8A070829</name>
</gene>
<feature type="compositionally biased region" description="Basic residues" evidence="2">
    <location>
        <begin position="421"/>
        <end position="435"/>
    </location>
</feature>
<evidence type="ECO:0000259" key="4">
    <source>
        <dbReference type="Pfam" id="PF24778"/>
    </source>
</evidence>
<proteinExistence type="predicted"/>
<dbReference type="OrthoDB" id="545169at2759"/>
<evidence type="ECO:0000259" key="5">
    <source>
        <dbReference type="Pfam" id="PF24798"/>
    </source>
</evidence>
<dbReference type="Pfam" id="PF24770">
    <property type="entry name" value="Ig-CFAP74_2"/>
    <property type="match status" value="1"/>
</dbReference>
<feature type="domain" description="CFAP74 third Ig-like" evidence="4">
    <location>
        <begin position="852"/>
        <end position="964"/>
    </location>
</feature>